<evidence type="ECO:0000256" key="1">
    <source>
        <dbReference type="PROSITE-ProRule" id="PRU00339"/>
    </source>
</evidence>
<organism evidence="3 4">
    <name type="scientific">Herminiimonas fonticola</name>
    <dbReference type="NCBI Taxonomy" id="303380"/>
    <lineage>
        <taxon>Bacteria</taxon>
        <taxon>Pseudomonadati</taxon>
        <taxon>Pseudomonadota</taxon>
        <taxon>Betaproteobacteria</taxon>
        <taxon>Burkholderiales</taxon>
        <taxon>Oxalobacteraceae</taxon>
        <taxon>Herminiimonas</taxon>
    </lineage>
</organism>
<dbReference type="OrthoDB" id="9814042at2"/>
<feature type="repeat" description="TPR" evidence="1">
    <location>
        <begin position="156"/>
        <end position="189"/>
    </location>
</feature>
<protein>
    <submittedName>
        <fullName evidence="3">Type IV pilus assembly protein PilF</fullName>
    </submittedName>
</protein>
<dbReference type="Proteomes" id="UP000294737">
    <property type="component" value="Unassembled WGS sequence"/>
</dbReference>
<keyword evidence="4" id="KW-1185">Reference proteome</keyword>
<feature type="repeat" description="TPR" evidence="1">
    <location>
        <begin position="86"/>
        <end position="119"/>
    </location>
</feature>
<dbReference type="PROSITE" id="PS51257">
    <property type="entry name" value="PROKAR_LIPOPROTEIN"/>
    <property type="match status" value="1"/>
</dbReference>
<feature type="chain" id="PRO_5020991871" evidence="2">
    <location>
        <begin position="22"/>
        <end position="270"/>
    </location>
</feature>
<feature type="signal peptide" evidence="2">
    <location>
        <begin position="1"/>
        <end position="21"/>
    </location>
</feature>
<dbReference type="InterPro" id="IPR013360">
    <property type="entry name" value="Pilus_4_PilW"/>
</dbReference>
<dbReference type="InterPro" id="IPR052943">
    <property type="entry name" value="TMTC_O-mannosyl-trnsfr"/>
</dbReference>
<dbReference type="EMBL" id="SNWF01000005">
    <property type="protein sequence ID" value="TDN90113.1"/>
    <property type="molecule type" value="Genomic_DNA"/>
</dbReference>
<dbReference type="PANTHER" id="PTHR44809">
    <property type="match status" value="1"/>
</dbReference>
<name>A0A4R6G6K1_9BURK</name>
<evidence type="ECO:0000256" key="2">
    <source>
        <dbReference type="SAM" id="SignalP"/>
    </source>
</evidence>
<dbReference type="AlphaFoldDB" id="A0A4R6G6K1"/>
<accession>A0A4R6G6K1</accession>
<keyword evidence="2" id="KW-0732">Signal</keyword>
<sequence length="270" mass="30175">MKIARPVVSLGITLFSIILLAGCVTSTTSSTKQDGDAMAVPGADKSDNQRRARIRLRLASEYYQQGQMNVALDEVKLALQTDSEFSDAYSMAGLIYMDLGETRLAEENLTHAMRLAPNDPDLSNNYGWFLCQNGRAPQSIAYFEAAIRNKAYQSPAKALNNAGTCSLILKDPAAAERYFNQAFRYDPSSPTTNTNLSRINYERGDFELARFYITRVTKADVLTAEVLWLAVKIERKMGDRAAEASFVTQLRRRYPNSNEFAAYQRGAFNE</sequence>
<dbReference type="InterPro" id="IPR011990">
    <property type="entry name" value="TPR-like_helical_dom_sf"/>
</dbReference>
<dbReference type="NCBIfam" id="TIGR02521">
    <property type="entry name" value="type_IV_pilW"/>
    <property type="match status" value="1"/>
</dbReference>
<reference evidence="3 4" key="1">
    <citation type="submission" date="2019-03" db="EMBL/GenBank/DDBJ databases">
        <title>Genomic Encyclopedia of Type Strains, Phase IV (KMG-IV): sequencing the most valuable type-strain genomes for metagenomic binning, comparative biology and taxonomic classification.</title>
        <authorList>
            <person name="Goeker M."/>
        </authorList>
    </citation>
    <scope>NUCLEOTIDE SEQUENCE [LARGE SCALE GENOMIC DNA]</scope>
    <source>
        <strain evidence="3 4">DSM 18555</strain>
    </source>
</reference>
<dbReference type="SUPFAM" id="SSF48452">
    <property type="entry name" value="TPR-like"/>
    <property type="match status" value="1"/>
</dbReference>
<dbReference type="InterPro" id="IPR019734">
    <property type="entry name" value="TPR_rpt"/>
</dbReference>
<keyword evidence="1" id="KW-0802">TPR repeat</keyword>
<dbReference type="PANTHER" id="PTHR44809:SF1">
    <property type="entry name" value="PROTEIN O-MANNOSYL-TRANSFERASE TMTC1"/>
    <property type="match status" value="1"/>
</dbReference>
<dbReference type="Pfam" id="PF13432">
    <property type="entry name" value="TPR_16"/>
    <property type="match status" value="2"/>
</dbReference>
<dbReference type="SMART" id="SM00028">
    <property type="entry name" value="TPR"/>
    <property type="match status" value="4"/>
</dbReference>
<gene>
    <name evidence="3" type="ORF">EV677_2186</name>
</gene>
<evidence type="ECO:0000313" key="3">
    <source>
        <dbReference type="EMBL" id="TDN90113.1"/>
    </source>
</evidence>
<dbReference type="PROSITE" id="PS50005">
    <property type="entry name" value="TPR"/>
    <property type="match status" value="2"/>
</dbReference>
<evidence type="ECO:0000313" key="4">
    <source>
        <dbReference type="Proteomes" id="UP000294737"/>
    </source>
</evidence>
<proteinExistence type="predicted"/>
<comment type="caution">
    <text evidence="3">The sequence shown here is derived from an EMBL/GenBank/DDBJ whole genome shotgun (WGS) entry which is preliminary data.</text>
</comment>
<dbReference type="Gene3D" id="1.25.40.10">
    <property type="entry name" value="Tetratricopeptide repeat domain"/>
    <property type="match status" value="1"/>
</dbReference>